<sequence>MSLQRAASVRSKKSFKSVNSTSSGPELAELVLRAAALHDDILHTKDIVARPIPASRPEASGTATSRVADGFGLPTSFLASLKDTVGLSSKDAAKARYSEKVIKTLEAKLRAIAKGEDNRYKDDYFRRTVAIFWGNWSDSAWIKAMKDSRKVEEMILHFVTCSVKTLKKSIENPDDYRRIRNEQTYWFMLVFREAVVTTTPSATEVISKIDGYVSNMKAEYEKDKLSAAAPPKLERNHTELYSQGGSMVKIATRLFGTRSDQAAVLANSRVKNALAEFSNELEMLRSGYATTCSRQDFRDESSWQTWLQEEIQSLSARKEEYTTLVNKFNERTNGRSTDGGSSSSARFLTGDMRNHYVQLVRLCMDADLDALANMSDNEMVSLSILSSDHMALLEVCADLWRVPQTTALVVTSAVLVELYLASEIPLECVLEALGGINRYIQEIDRSRWRRADLSDLSEITTQLATFIPPEVKQQLDGYYAADPTELCNLCALLLHLDRISDVDHPGIDTALENVHNSIPQFTLAVDRAAIKAYSEFAQPDNVDSLVDILLCKAQWLEKHCKKLQKQYPDPLLPGLDLTAIAAEKQIPLYLSELRHLGRVRLRTATVSSESELAVAEDIFALYRQSHRMRAMYEAFAEEPQDLPDINPLFEPFVFAWFQHMHDEVAKWVQSAVELDDFSVSGDALTSSSVVDIFASLHQTIRVINELNWTNEERKADFMAEVAVLIGSVVRRYADSLFSIFASEIAQVEQSNKPIPDDAVDWLSVASSKLGRKQKASVTPFNFRAETCVKLNDIAAATVELDKLYFQIDIDRWASGHSAISAGQAQKSRKSLYTIKIARADLGERFYDEEASLRARVELSDETGHQIAITRTVPTDTAFPRWEESFDYVSHRKTWLMASVQNETSEGVQHIGRAFFKLDEAVFPELSTRDLWLPLDQQGRILVRISREEEKSDPQYFFGKAFWSLRRIETEMVRVCVDKMLPFLRECLSRKTLKKLLRRSQATSLSSNEALGKLQGFYRSAVAQSESLIPAVKEKSRSTACQALTDVDIEAAIGPLLDYFDANLHVLSASLTSANLRSVLSGLWKEILVAIEDVIVPPLSDRQSSMRPLSDGELDIVLKWLKFLRDYFHAGGDESGLPLEELQTQAYQDILRIRIFYDWTTDDLMEECVKDFQKTIKTMYAGRARGKTMKSQRNLGTIKRDREERRRLKNATGGGNGEIILRILRMRSGTQGFLADQLRMMYRAE</sequence>
<keyword evidence="4" id="KW-1185">Reference proteome</keyword>
<evidence type="ECO:0000313" key="4">
    <source>
        <dbReference type="Proteomes" id="UP000620104"/>
    </source>
</evidence>
<protein>
    <recommendedName>
        <fullName evidence="5">C2 domain-containing protein</fullName>
    </recommendedName>
</protein>
<feature type="domain" description="MHD2" evidence="2">
    <location>
        <begin position="1049"/>
        <end position="1167"/>
    </location>
</feature>
<dbReference type="InterPro" id="IPR014772">
    <property type="entry name" value="Munc13_dom-2"/>
</dbReference>
<evidence type="ECO:0000259" key="2">
    <source>
        <dbReference type="PROSITE" id="PS51259"/>
    </source>
</evidence>
<dbReference type="PROSITE" id="PS51258">
    <property type="entry name" value="MHD1"/>
    <property type="match status" value="1"/>
</dbReference>
<dbReference type="SUPFAM" id="SSF49562">
    <property type="entry name" value="C2 domain (Calcium/lipid-binding domain, CaLB)"/>
    <property type="match status" value="1"/>
</dbReference>
<dbReference type="InterPro" id="IPR014770">
    <property type="entry name" value="Munc13_1"/>
</dbReference>
<evidence type="ECO:0000259" key="1">
    <source>
        <dbReference type="PROSITE" id="PS51258"/>
    </source>
</evidence>
<dbReference type="EMBL" id="BLZA01000019">
    <property type="protein sequence ID" value="GHJ86892.1"/>
    <property type="molecule type" value="Genomic_DNA"/>
</dbReference>
<dbReference type="Gene3D" id="1.20.58.1100">
    <property type="match status" value="1"/>
</dbReference>
<evidence type="ECO:0008006" key="5">
    <source>
        <dbReference type="Google" id="ProtNLM"/>
    </source>
</evidence>
<name>A0A8H3YG54_9TREE</name>
<dbReference type="InterPro" id="IPR035892">
    <property type="entry name" value="C2_domain_sf"/>
</dbReference>
<dbReference type="PANTHER" id="PTHR47263:SF1">
    <property type="entry name" value="C2 DOMAIN PROTEIN (AFU_ORTHOLOGUE AFUA_7G02350)"/>
    <property type="match status" value="1"/>
</dbReference>
<dbReference type="Pfam" id="PF06292">
    <property type="entry name" value="MUN"/>
    <property type="match status" value="1"/>
</dbReference>
<reference evidence="3" key="1">
    <citation type="submission" date="2020-07" db="EMBL/GenBank/DDBJ databases">
        <title>Draft Genome Sequence of a Deep-Sea Yeast, Naganishia (Cryptococcus) liquefaciens strain N6.</title>
        <authorList>
            <person name="Han Y.W."/>
            <person name="Kajitani R."/>
            <person name="Morimoto H."/>
            <person name="Parhat M."/>
            <person name="Tsubouchi H."/>
            <person name="Bakenova O."/>
            <person name="Ogata M."/>
            <person name="Argunhan B."/>
            <person name="Aoki R."/>
            <person name="Kajiwara S."/>
            <person name="Itoh T."/>
            <person name="Iwasaki H."/>
        </authorList>
    </citation>
    <scope>NUCLEOTIDE SEQUENCE</scope>
    <source>
        <strain evidence="3">N6</strain>
    </source>
</reference>
<comment type="caution">
    <text evidence="3">The sequence shown here is derived from an EMBL/GenBank/DDBJ whole genome shotgun (WGS) entry which is preliminary data.</text>
</comment>
<evidence type="ECO:0000313" key="3">
    <source>
        <dbReference type="EMBL" id="GHJ86892.1"/>
    </source>
</evidence>
<organism evidence="3 4">
    <name type="scientific">Naganishia liquefaciens</name>
    <dbReference type="NCBI Taxonomy" id="104408"/>
    <lineage>
        <taxon>Eukaryota</taxon>
        <taxon>Fungi</taxon>
        <taxon>Dikarya</taxon>
        <taxon>Basidiomycota</taxon>
        <taxon>Agaricomycotina</taxon>
        <taxon>Tremellomycetes</taxon>
        <taxon>Filobasidiales</taxon>
        <taxon>Filobasidiaceae</taxon>
        <taxon>Naganishia</taxon>
    </lineage>
</organism>
<dbReference type="InterPro" id="IPR010439">
    <property type="entry name" value="MUN_dom"/>
</dbReference>
<dbReference type="OrthoDB" id="2015333at2759"/>
<dbReference type="Gene3D" id="1.10.357.50">
    <property type="match status" value="1"/>
</dbReference>
<dbReference type="Proteomes" id="UP000620104">
    <property type="component" value="Unassembled WGS sequence"/>
</dbReference>
<gene>
    <name evidence="3" type="ORF">NliqN6_3294</name>
</gene>
<dbReference type="PROSITE" id="PS51259">
    <property type="entry name" value="MHD2"/>
    <property type="match status" value="1"/>
</dbReference>
<dbReference type="Gene3D" id="2.60.40.150">
    <property type="entry name" value="C2 domain"/>
    <property type="match status" value="1"/>
</dbReference>
<dbReference type="InterPro" id="IPR052811">
    <property type="entry name" value="Glucose_resp_signaling"/>
</dbReference>
<feature type="domain" description="MHD1" evidence="1">
    <location>
        <begin position="619"/>
        <end position="736"/>
    </location>
</feature>
<proteinExistence type="predicted"/>
<dbReference type="AlphaFoldDB" id="A0A8H3YG54"/>
<dbReference type="PANTHER" id="PTHR47263">
    <property type="entry name" value="ADENYLATE CYCLASE ACTIVATION PROTEIN GIT1"/>
    <property type="match status" value="1"/>
</dbReference>
<accession>A0A8H3YG54</accession>